<evidence type="ECO:0000256" key="1">
    <source>
        <dbReference type="ARBA" id="ARBA00005054"/>
    </source>
</evidence>
<proteinExistence type="predicted"/>
<dbReference type="PANTHER" id="PTHR43369:SF2">
    <property type="entry name" value="PHOSPHORIBOSYLGLYCINAMIDE FORMYLTRANSFERASE"/>
    <property type="match status" value="1"/>
</dbReference>
<dbReference type="PANTHER" id="PTHR43369">
    <property type="entry name" value="PHOSPHORIBOSYLGLYCINAMIDE FORMYLTRANSFERASE"/>
    <property type="match status" value="1"/>
</dbReference>
<feature type="domain" description="Formyl transferase N-terminal" evidence="5">
    <location>
        <begin position="12"/>
        <end position="191"/>
    </location>
</feature>
<evidence type="ECO:0000256" key="3">
    <source>
        <dbReference type="ARBA" id="ARBA00022679"/>
    </source>
</evidence>
<reference evidence="6 7" key="1">
    <citation type="submission" date="2016-11" db="EMBL/GenBank/DDBJ databases">
        <authorList>
            <person name="Jaros S."/>
            <person name="Januszkiewicz K."/>
            <person name="Wedrychowicz H."/>
        </authorList>
    </citation>
    <scope>NUCLEOTIDE SEQUENCE [LARGE SCALE GENOMIC DNA]</scope>
    <source>
        <strain evidence="6 7">CGMCC 1.8863</strain>
    </source>
</reference>
<evidence type="ECO:0000256" key="4">
    <source>
        <dbReference type="ARBA" id="ARBA00022755"/>
    </source>
</evidence>
<dbReference type="EC" id="2.1.2.2" evidence="2"/>
<dbReference type="GO" id="GO:0004644">
    <property type="term" value="F:phosphoribosylglycinamide formyltransferase activity"/>
    <property type="evidence" value="ECO:0007669"/>
    <property type="project" value="UniProtKB-EC"/>
</dbReference>
<comment type="pathway">
    <text evidence="1">Purine metabolism; IMP biosynthesis via de novo pathway; N(2)-formyl-N(1)-(5-phospho-D-ribosyl)glycinamide from N(1)-(5-phospho-D-ribosyl)glycinamide (10-formyl THF route): step 1/1.</text>
</comment>
<dbReference type="STRING" id="558155.SAMN04487911_12648"/>
<dbReference type="SUPFAM" id="SSF53328">
    <property type="entry name" value="Formyltransferase"/>
    <property type="match status" value="1"/>
</dbReference>
<evidence type="ECO:0000259" key="5">
    <source>
        <dbReference type="Pfam" id="PF00551"/>
    </source>
</evidence>
<dbReference type="InterPro" id="IPR036477">
    <property type="entry name" value="Formyl_transf_N_sf"/>
</dbReference>
<dbReference type="Gene3D" id="3.40.50.170">
    <property type="entry name" value="Formyl transferase, N-terminal domain"/>
    <property type="match status" value="1"/>
</dbReference>
<dbReference type="InterPro" id="IPR002376">
    <property type="entry name" value="Formyl_transf_N"/>
</dbReference>
<dbReference type="RefSeq" id="WP_072765415.1">
    <property type="nucleotide sequence ID" value="NZ_FQYX01000026.1"/>
</dbReference>
<dbReference type="EMBL" id="FQYX01000026">
    <property type="protein sequence ID" value="SHJ59823.1"/>
    <property type="molecule type" value="Genomic_DNA"/>
</dbReference>
<evidence type="ECO:0000313" key="6">
    <source>
        <dbReference type="EMBL" id="SHJ59823.1"/>
    </source>
</evidence>
<organism evidence="6 7">
    <name type="scientific">Arenibacter nanhaiticus</name>
    <dbReference type="NCBI Taxonomy" id="558155"/>
    <lineage>
        <taxon>Bacteria</taxon>
        <taxon>Pseudomonadati</taxon>
        <taxon>Bacteroidota</taxon>
        <taxon>Flavobacteriia</taxon>
        <taxon>Flavobacteriales</taxon>
        <taxon>Flavobacteriaceae</taxon>
        <taxon>Arenibacter</taxon>
    </lineage>
</organism>
<dbReference type="OrthoDB" id="9806170at2"/>
<protein>
    <recommendedName>
        <fullName evidence="2">phosphoribosylglycinamide formyltransferase 1</fullName>
        <ecNumber evidence="2">2.1.2.2</ecNumber>
    </recommendedName>
</protein>
<dbReference type="GO" id="GO:0005829">
    <property type="term" value="C:cytosol"/>
    <property type="evidence" value="ECO:0007669"/>
    <property type="project" value="TreeGrafter"/>
</dbReference>
<dbReference type="GO" id="GO:0006189">
    <property type="term" value="P:'de novo' IMP biosynthetic process"/>
    <property type="evidence" value="ECO:0007669"/>
    <property type="project" value="TreeGrafter"/>
</dbReference>
<gene>
    <name evidence="6" type="ORF">SAMN04487911_12648</name>
</gene>
<evidence type="ECO:0000256" key="2">
    <source>
        <dbReference type="ARBA" id="ARBA00012254"/>
    </source>
</evidence>
<keyword evidence="4" id="KW-0658">Purine biosynthesis</keyword>
<evidence type="ECO:0000313" key="7">
    <source>
        <dbReference type="Proteomes" id="UP000184231"/>
    </source>
</evidence>
<sequence length="199" mass="22762">MKNSKIDTSINWAILCTGWGRNATDLIEAYTNGALKASKIKVVIYESEPCGAAEIAKIYRIPTFQIQRKDFSSSSEYQQNIIHVLQNHKIDFLFLLNYKYLIQKEMLLAFPKRILNIHPSLFPSFLGTKTAIQDAISYGVKITGITTHIIDHEYDKGIIICQHPIKVKSNDTFDSLYPKFVKNGIKIILKTIRKIEKNI</sequence>
<dbReference type="Pfam" id="PF00551">
    <property type="entry name" value="Formyl_trans_N"/>
    <property type="match status" value="1"/>
</dbReference>
<name>A0A1M6KLI5_9FLAO</name>
<dbReference type="Proteomes" id="UP000184231">
    <property type="component" value="Unassembled WGS sequence"/>
</dbReference>
<accession>A0A1M6KLI5</accession>
<dbReference type="AlphaFoldDB" id="A0A1M6KLI5"/>
<keyword evidence="7" id="KW-1185">Reference proteome</keyword>
<keyword evidence="3 6" id="KW-0808">Transferase</keyword>